<dbReference type="PANTHER" id="PTHR34136">
    <property type="match status" value="1"/>
</dbReference>
<organism evidence="3 4">
    <name type="scientific">Sorangium cellulosum</name>
    <name type="common">Polyangium cellulosum</name>
    <dbReference type="NCBI Taxonomy" id="56"/>
    <lineage>
        <taxon>Bacteria</taxon>
        <taxon>Pseudomonadati</taxon>
        <taxon>Myxococcota</taxon>
        <taxon>Polyangia</taxon>
        <taxon>Polyangiales</taxon>
        <taxon>Polyangiaceae</taxon>
        <taxon>Sorangium</taxon>
    </lineage>
</organism>
<dbReference type="Pfam" id="PF03808">
    <property type="entry name" value="Glyco_tran_WecG"/>
    <property type="match status" value="1"/>
</dbReference>
<evidence type="ECO:0000313" key="3">
    <source>
        <dbReference type="EMBL" id="KYF90671.1"/>
    </source>
</evidence>
<evidence type="ECO:0000313" key="4">
    <source>
        <dbReference type="Proteomes" id="UP000075635"/>
    </source>
</evidence>
<dbReference type="Proteomes" id="UP000075635">
    <property type="component" value="Unassembled WGS sequence"/>
</dbReference>
<dbReference type="EMBL" id="JEMB01001087">
    <property type="protein sequence ID" value="KYF90671.1"/>
    <property type="molecule type" value="Genomic_DNA"/>
</dbReference>
<dbReference type="AlphaFoldDB" id="A0A150SE58"/>
<evidence type="ECO:0000256" key="2">
    <source>
        <dbReference type="ARBA" id="ARBA00022679"/>
    </source>
</evidence>
<sequence length="262" mass="28478">MTVDAPPAPPAPPRIDVLGVPVARLTFEELLAQLDDALRRAGGRPEYYTYVNAYGAILAAREAPYRAAVAGADVVYADGIGVVWATRLLGGPCPERINVGPVELGRIVDLCAERGASVFLLGGAPGIADEVARRLVAERPGLQIAGVHHGYFAPEEEAAVVQRINDSGAALLILGLGPPKQEIWVNRHLAALQVHAAWCMGGLLDQVAGAVAYPPEWVRRNHVQWLYRLMTEPRRLWRRYLLGIPEFIGRVALQRLGLERQA</sequence>
<protein>
    <recommendedName>
        <fullName evidence="5">Glycosyltransferase</fullName>
    </recommendedName>
</protein>
<keyword evidence="1" id="KW-0328">Glycosyltransferase</keyword>
<dbReference type="InterPro" id="IPR004629">
    <property type="entry name" value="WecG_TagA_CpsF"/>
</dbReference>
<dbReference type="NCBIfam" id="TIGR00696">
    <property type="entry name" value="wecG_tagA_cpsF"/>
    <property type="match status" value="1"/>
</dbReference>
<dbReference type="PANTHER" id="PTHR34136:SF1">
    <property type="entry name" value="UDP-N-ACETYL-D-MANNOSAMINURONIC ACID TRANSFERASE"/>
    <property type="match status" value="1"/>
</dbReference>
<keyword evidence="2" id="KW-0808">Transferase</keyword>
<reference evidence="3 4" key="1">
    <citation type="submission" date="2014-02" db="EMBL/GenBank/DDBJ databases">
        <title>The small core and large imbalanced accessory genome model reveals a collaborative survival strategy of Sorangium cellulosum strains in nature.</title>
        <authorList>
            <person name="Han K."/>
            <person name="Peng R."/>
            <person name="Blom J."/>
            <person name="Li Y.-Z."/>
        </authorList>
    </citation>
    <scope>NUCLEOTIDE SEQUENCE [LARGE SCALE GENOMIC DNA]</scope>
    <source>
        <strain evidence="3 4">So0011-07</strain>
    </source>
</reference>
<accession>A0A150SE58</accession>
<gene>
    <name evidence="3" type="ORF">BE17_43940</name>
</gene>
<evidence type="ECO:0000256" key="1">
    <source>
        <dbReference type="ARBA" id="ARBA00022676"/>
    </source>
</evidence>
<name>A0A150SE58_SORCE</name>
<comment type="caution">
    <text evidence="3">The sequence shown here is derived from an EMBL/GenBank/DDBJ whole genome shotgun (WGS) entry which is preliminary data.</text>
</comment>
<dbReference type="GO" id="GO:0016758">
    <property type="term" value="F:hexosyltransferase activity"/>
    <property type="evidence" value="ECO:0007669"/>
    <property type="project" value="TreeGrafter"/>
</dbReference>
<dbReference type="CDD" id="cd06533">
    <property type="entry name" value="Glyco_transf_WecG_TagA"/>
    <property type="match status" value="1"/>
</dbReference>
<proteinExistence type="predicted"/>
<evidence type="ECO:0008006" key="5">
    <source>
        <dbReference type="Google" id="ProtNLM"/>
    </source>
</evidence>